<dbReference type="PANTHER" id="PTHR43221:SF2">
    <property type="entry name" value="PROTEASE HTPX HOMOLOG"/>
    <property type="match status" value="1"/>
</dbReference>
<evidence type="ECO:0000256" key="8">
    <source>
        <dbReference type="ARBA" id="ARBA00023049"/>
    </source>
</evidence>
<name>A0AAE9Y8Z5_9ACTN</name>
<keyword evidence="4" id="KW-0479">Metal-binding</keyword>
<keyword evidence="5 10" id="KW-0378">Hydrolase</keyword>
<dbReference type="GO" id="GO:0006508">
    <property type="term" value="P:proteolysis"/>
    <property type="evidence" value="ECO:0007669"/>
    <property type="project" value="UniProtKB-KW"/>
</dbReference>
<gene>
    <name evidence="14" type="ORF">PO878_09560</name>
</gene>
<evidence type="ECO:0000256" key="9">
    <source>
        <dbReference type="ARBA" id="ARBA00023136"/>
    </source>
</evidence>
<feature type="domain" description="Peptidase M48" evidence="13">
    <location>
        <begin position="78"/>
        <end position="158"/>
    </location>
</feature>
<proteinExistence type="inferred from homology"/>
<dbReference type="InterPro" id="IPR001915">
    <property type="entry name" value="Peptidase_M48"/>
</dbReference>
<dbReference type="Gene3D" id="3.30.2010.10">
    <property type="entry name" value="Metalloproteases ('zincins'), catalytic domain"/>
    <property type="match status" value="1"/>
</dbReference>
<evidence type="ECO:0000256" key="6">
    <source>
        <dbReference type="ARBA" id="ARBA00022833"/>
    </source>
</evidence>
<dbReference type="EMBL" id="CP116942">
    <property type="protein sequence ID" value="WCO68970.1"/>
    <property type="molecule type" value="Genomic_DNA"/>
</dbReference>
<dbReference type="RefSeq" id="WP_272738484.1">
    <property type="nucleotide sequence ID" value="NZ_CP116942.1"/>
</dbReference>
<evidence type="ECO:0000256" key="1">
    <source>
        <dbReference type="ARBA" id="ARBA00022475"/>
    </source>
</evidence>
<protein>
    <submittedName>
        <fullName evidence="14">M48 family metalloprotease</fullName>
        <ecNumber evidence="14">3.4.24.-</ecNumber>
    </submittedName>
</protein>
<evidence type="ECO:0000256" key="3">
    <source>
        <dbReference type="ARBA" id="ARBA00022692"/>
    </source>
</evidence>
<keyword evidence="9 12" id="KW-0472">Membrane</keyword>
<evidence type="ECO:0000256" key="4">
    <source>
        <dbReference type="ARBA" id="ARBA00022723"/>
    </source>
</evidence>
<dbReference type="Proteomes" id="UP001216390">
    <property type="component" value="Chromosome"/>
</dbReference>
<feature type="transmembrane region" description="Helical" evidence="12">
    <location>
        <begin position="12"/>
        <end position="32"/>
    </location>
</feature>
<reference evidence="14" key="1">
    <citation type="submission" date="2023-01" db="EMBL/GenBank/DDBJ databases">
        <title>The diversity of Class Acidimicrobiia in South China Sea sediment environments and the proposal of Iamia marina sp. nov., a novel species of the genus Iamia.</title>
        <authorList>
            <person name="He Y."/>
            <person name="Tian X."/>
        </authorList>
    </citation>
    <scope>NUCLEOTIDE SEQUENCE</scope>
    <source>
        <strain evidence="14">DSM 19957</strain>
    </source>
</reference>
<dbReference type="PANTHER" id="PTHR43221">
    <property type="entry name" value="PROTEASE HTPX"/>
    <property type="match status" value="1"/>
</dbReference>
<evidence type="ECO:0000256" key="10">
    <source>
        <dbReference type="RuleBase" id="RU003983"/>
    </source>
</evidence>
<evidence type="ECO:0000313" key="14">
    <source>
        <dbReference type="EMBL" id="WCO68970.1"/>
    </source>
</evidence>
<dbReference type="InterPro" id="IPR050083">
    <property type="entry name" value="HtpX_protease"/>
</dbReference>
<dbReference type="GO" id="GO:0046872">
    <property type="term" value="F:metal ion binding"/>
    <property type="evidence" value="ECO:0007669"/>
    <property type="project" value="UniProtKB-KW"/>
</dbReference>
<evidence type="ECO:0000256" key="12">
    <source>
        <dbReference type="SAM" id="Phobius"/>
    </source>
</evidence>
<accession>A0AAE9Y8Z5</accession>
<evidence type="ECO:0000256" key="5">
    <source>
        <dbReference type="ARBA" id="ARBA00022801"/>
    </source>
</evidence>
<evidence type="ECO:0000259" key="13">
    <source>
        <dbReference type="Pfam" id="PF01435"/>
    </source>
</evidence>
<evidence type="ECO:0000256" key="2">
    <source>
        <dbReference type="ARBA" id="ARBA00022670"/>
    </source>
</evidence>
<evidence type="ECO:0000256" key="11">
    <source>
        <dbReference type="SAM" id="MobiDB-lite"/>
    </source>
</evidence>
<feature type="transmembrane region" description="Helical" evidence="12">
    <location>
        <begin position="38"/>
        <end position="59"/>
    </location>
</feature>
<keyword evidence="1" id="KW-1003">Cell membrane</keyword>
<keyword evidence="15" id="KW-1185">Reference proteome</keyword>
<keyword evidence="8 10" id="KW-0482">Metalloprotease</keyword>
<dbReference type="AlphaFoldDB" id="A0AAE9Y8Z5"/>
<keyword evidence="7 12" id="KW-1133">Transmembrane helix</keyword>
<feature type="region of interest" description="Disordered" evidence="11">
    <location>
        <begin position="223"/>
        <end position="242"/>
    </location>
</feature>
<keyword evidence="6 10" id="KW-0862">Zinc</keyword>
<sequence length="255" mass="26682">MDDAVARNRRHRTTLLAVGFLLAAVPLAAVALVVGLGILGVLLAVLVAAAVVGGCWWAAEPAALRRSGAHPATVGIEPRLHNLVDGLCAASGVEKPSLHVIEDPAPNALAVGRSVDHSAIAVTRGLLDTMTRVELEAVLAHELSHIKNEDVLVDTLAVTMPAAARLLHRTMGRTREPQADLAAVEMTRYPPALASALTKLRDAGTYVSAASWSTAHLWIAAPRSGSDGPASADGTDGRFDDHVPLDDRIATLQEL</sequence>
<dbReference type="GO" id="GO:0004222">
    <property type="term" value="F:metalloendopeptidase activity"/>
    <property type="evidence" value="ECO:0007669"/>
    <property type="project" value="InterPro"/>
</dbReference>
<organism evidence="14 15">
    <name type="scientific">Iamia majanohamensis</name>
    <dbReference type="NCBI Taxonomy" id="467976"/>
    <lineage>
        <taxon>Bacteria</taxon>
        <taxon>Bacillati</taxon>
        <taxon>Actinomycetota</taxon>
        <taxon>Acidimicrobiia</taxon>
        <taxon>Acidimicrobiales</taxon>
        <taxon>Iamiaceae</taxon>
        <taxon>Iamia</taxon>
    </lineage>
</organism>
<comment type="similarity">
    <text evidence="10">Belongs to the peptidase M48 family.</text>
</comment>
<evidence type="ECO:0000313" key="15">
    <source>
        <dbReference type="Proteomes" id="UP001216390"/>
    </source>
</evidence>
<evidence type="ECO:0000256" key="7">
    <source>
        <dbReference type="ARBA" id="ARBA00022989"/>
    </source>
</evidence>
<keyword evidence="2 10" id="KW-0645">Protease</keyword>
<keyword evidence="3 12" id="KW-0812">Transmembrane</keyword>
<comment type="cofactor">
    <cofactor evidence="10">
        <name>Zn(2+)</name>
        <dbReference type="ChEBI" id="CHEBI:29105"/>
    </cofactor>
    <text evidence="10">Binds 1 zinc ion per subunit.</text>
</comment>
<dbReference type="Pfam" id="PF01435">
    <property type="entry name" value="Peptidase_M48"/>
    <property type="match status" value="1"/>
</dbReference>
<dbReference type="KEGG" id="ima:PO878_09560"/>
<dbReference type="EC" id="3.4.24.-" evidence="14"/>